<dbReference type="GO" id="GO:0005886">
    <property type="term" value="C:plasma membrane"/>
    <property type="evidence" value="ECO:0007669"/>
    <property type="project" value="UniProtKB-SubCell"/>
</dbReference>
<dbReference type="InterPro" id="IPR002010">
    <property type="entry name" value="T3SS_IM_R"/>
</dbReference>
<feature type="transmembrane region" description="Helical" evidence="8">
    <location>
        <begin position="155"/>
        <end position="174"/>
    </location>
</feature>
<comment type="subcellular location">
    <subcellularLocation>
        <location evidence="1">Bacterial flagellum basal body</location>
    </subcellularLocation>
    <subcellularLocation>
        <location evidence="2">Cell membrane</location>
        <topology evidence="2">Multi-pass membrane protein</topology>
    </subcellularLocation>
</comment>
<feature type="transmembrane region" description="Helical" evidence="8">
    <location>
        <begin position="39"/>
        <end position="57"/>
    </location>
</feature>
<dbReference type="GO" id="GO:0044780">
    <property type="term" value="P:bacterial-type flagellum assembly"/>
    <property type="evidence" value="ECO:0007669"/>
    <property type="project" value="InterPro"/>
</dbReference>
<feature type="transmembrane region" description="Helical" evidence="8">
    <location>
        <begin position="12"/>
        <end position="32"/>
    </location>
</feature>
<evidence type="ECO:0000256" key="3">
    <source>
        <dbReference type="ARBA" id="ARBA00022475"/>
    </source>
</evidence>
<keyword evidence="5 8" id="KW-1133">Transmembrane helix</keyword>
<protein>
    <submittedName>
        <fullName evidence="9">Flagellar biosynthesis protein FliR</fullName>
    </submittedName>
</protein>
<evidence type="ECO:0000256" key="6">
    <source>
        <dbReference type="ARBA" id="ARBA00023136"/>
    </source>
</evidence>
<evidence type="ECO:0000256" key="5">
    <source>
        <dbReference type="ARBA" id="ARBA00022989"/>
    </source>
</evidence>
<evidence type="ECO:0000256" key="4">
    <source>
        <dbReference type="ARBA" id="ARBA00022692"/>
    </source>
</evidence>
<accession>A0A3B1BZZ1</accession>
<proteinExistence type="predicted"/>
<sequence length="260" mass="27274">MPNLFPVDPAVIQAFLLIFTRVTATLAFMPILGGQALPTLVKGGFALVTTIVLFPFIDVSRVPVDIDVLLIGLFVFGEALIGVATAMVVSLIFAAVQLAGAAIDFQIGFGIVNVVDPVTNAQVSVTGQLLNITAMLLFMAVNAHHWALIGLADSFSIVPLCGFSGASGVANLFIDMMGAVYVTGMQIAAPVTVTLLLKQAAMGIIARTVPQVNIFIVGFPLTIGLGMMTIAICLPAFSRVLTALFISLGDKMRLVMFSMA</sequence>
<name>A0A3B1BZZ1_9ZZZZ</name>
<dbReference type="NCBIfam" id="TIGR01400">
    <property type="entry name" value="fliR"/>
    <property type="match status" value="1"/>
</dbReference>
<gene>
    <name evidence="9" type="ORF">MNBD_NITROSPINAE01-1237</name>
</gene>
<feature type="transmembrane region" description="Helical" evidence="8">
    <location>
        <begin position="212"/>
        <end position="237"/>
    </location>
</feature>
<keyword evidence="9" id="KW-0282">Flagellum</keyword>
<evidence type="ECO:0000256" key="8">
    <source>
        <dbReference type="SAM" id="Phobius"/>
    </source>
</evidence>
<evidence type="ECO:0000313" key="9">
    <source>
        <dbReference type="EMBL" id="VAX17078.1"/>
    </source>
</evidence>
<keyword evidence="9" id="KW-0966">Cell projection</keyword>
<keyword evidence="6 8" id="KW-0472">Membrane</keyword>
<reference evidence="9" key="1">
    <citation type="submission" date="2018-06" db="EMBL/GenBank/DDBJ databases">
        <authorList>
            <person name="Zhirakovskaya E."/>
        </authorList>
    </citation>
    <scope>NUCLEOTIDE SEQUENCE</scope>
</reference>
<evidence type="ECO:0000256" key="2">
    <source>
        <dbReference type="ARBA" id="ARBA00004651"/>
    </source>
</evidence>
<dbReference type="EMBL" id="UOGC01000043">
    <property type="protein sequence ID" value="VAX17078.1"/>
    <property type="molecule type" value="Genomic_DNA"/>
</dbReference>
<keyword evidence="4 8" id="KW-0812">Transmembrane</keyword>
<feature type="transmembrane region" description="Helical" evidence="8">
    <location>
        <begin position="186"/>
        <end position="206"/>
    </location>
</feature>
<evidence type="ECO:0000256" key="7">
    <source>
        <dbReference type="ARBA" id="ARBA00023143"/>
    </source>
</evidence>
<dbReference type="InterPro" id="IPR006303">
    <property type="entry name" value="FliR"/>
</dbReference>
<feature type="transmembrane region" description="Helical" evidence="8">
    <location>
        <begin position="129"/>
        <end position="149"/>
    </location>
</feature>
<organism evidence="9">
    <name type="scientific">hydrothermal vent metagenome</name>
    <dbReference type="NCBI Taxonomy" id="652676"/>
    <lineage>
        <taxon>unclassified sequences</taxon>
        <taxon>metagenomes</taxon>
        <taxon>ecological metagenomes</taxon>
    </lineage>
</organism>
<feature type="transmembrane region" description="Helical" evidence="8">
    <location>
        <begin position="69"/>
        <end position="96"/>
    </location>
</feature>
<dbReference type="Pfam" id="PF01311">
    <property type="entry name" value="Bac_export_1"/>
    <property type="match status" value="1"/>
</dbReference>
<dbReference type="GO" id="GO:0006605">
    <property type="term" value="P:protein targeting"/>
    <property type="evidence" value="ECO:0007669"/>
    <property type="project" value="InterPro"/>
</dbReference>
<dbReference type="PRINTS" id="PR00953">
    <property type="entry name" value="TYPE3IMRPROT"/>
</dbReference>
<keyword evidence="9" id="KW-0969">Cilium</keyword>
<keyword evidence="7" id="KW-0975">Bacterial flagellum</keyword>
<dbReference type="PANTHER" id="PTHR30065">
    <property type="entry name" value="FLAGELLAR BIOSYNTHETIC PROTEIN FLIR"/>
    <property type="match status" value="1"/>
</dbReference>
<dbReference type="PANTHER" id="PTHR30065:SF1">
    <property type="entry name" value="SURFACE PRESENTATION OF ANTIGENS PROTEIN SPAR"/>
    <property type="match status" value="1"/>
</dbReference>
<evidence type="ECO:0000256" key="1">
    <source>
        <dbReference type="ARBA" id="ARBA00004117"/>
    </source>
</evidence>
<dbReference type="AlphaFoldDB" id="A0A3B1BZZ1"/>
<dbReference type="GO" id="GO:0009425">
    <property type="term" value="C:bacterial-type flagellum basal body"/>
    <property type="evidence" value="ECO:0007669"/>
    <property type="project" value="UniProtKB-SubCell"/>
</dbReference>
<keyword evidence="3" id="KW-1003">Cell membrane</keyword>